<dbReference type="AlphaFoldDB" id="A0A0Q0J7D8"/>
<comment type="caution">
    <text evidence="1">The sequence shown here is derived from an EMBL/GenBank/DDBJ whole genome shotgun (WGS) entry which is preliminary data.</text>
</comment>
<accession>A0A0Q0J7D8</accession>
<protein>
    <submittedName>
        <fullName evidence="1">Uncharacterized protein</fullName>
    </submittedName>
</protein>
<gene>
    <name evidence="1" type="ORF">ALO41_03145</name>
</gene>
<dbReference type="PATRIC" id="fig|251720.4.peg.4363"/>
<organism evidence="1 2">
    <name type="scientific">Pseudomonas amygdali pv. ulmi</name>
    <dbReference type="NCBI Taxonomy" id="251720"/>
    <lineage>
        <taxon>Bacteria</taxon>
        <taxon>Pseudomonadati</taxon>
        <taxon>Pseudomonadota</taxon>
        <taxon>Gammaproteobacteria</taxon>
        <taxon>Pseudomonadales</taxon>
        <taxon>Pseudomonadaceae</taxon>
        <taxon>Pseudomonas</taxon>
        <taxon>Pseudomonas amygdali</taxon>
    </lineage>
</organism>
<reference evidence="1 2" key="1">
    <citation type="submission" date="2015-09" db="EMBL/GenBank/DDBJ databases">
        <title>Genome announcement of multiple Pseudomonas syringae strains.</title>
        <authorList>
            <person name="Thakur S."/>
            <person name="Wang P.W."/>
            <person name="Gong Y."/>
            <person name="Weir B.S."/>
            <person name="Guttman D.S."/>
        </authorList>
    </citation>
    <scope>NUCLEOTIDE SEQUENCE [LARGE SCALE GENOMIC DNA]</scope>
    <source>
        <strain evidence="1 2">ICMP3962</strain>
    </source>
</reference>
<name>A0A0Q0J7D8_PSEA0</name>
<dbReference type="Proteomes" id="UP000050266">
    <property type="component" value="Unassembled WGS sequence"/>
</dbReference>
<sequence>MLKWSDLIPAGASYKDSGINSLDEIGTVGASTLQLRVFIAKASGGRDTRDFPERYPIHLSEDLSTLMHRYKRLYCRGVELLFRDQKIAVGLSDLLAVIDNMPIFPDCGVFSLQYSLEMFRLAFTQRSMAFHNSESSIAQSFRYVKVESDRVSDCVVSSNRVRHTVLTRGAQDGLPAVQLARLTGVTVPAARHYIDLDYTSRRMIDSSYIGNAFLKEAFSSAITEISSEDDPIVDSHFNPVGSPRNSSNCTTCTTNMGRPLGCYGCPNFRPLLEADHRNVLAAAKDKLIINQRSLVNPLHTRSIEKLERQIAWVQLTIDACDETLLRERAINA</sequence>
<evidence type="ECO:0000313" key="2">
    <source>
        <dbReference type="Proteomes" id="UP000050266"/>
    </source>
</evidence>
<evidence type="ECO:0000313" key="1">
    <source>
        <dbReference type="EMBL" id="KPZ09909.1"/>
    </source>
</evidence>
<dbReference type="EMBL" id="LJRQ01000293">
    <property type="protein sequence ID" value="KPZ09909.1"/>
    <property type="molecule type" value="Genomic_DNA"/>
</dbReference>
<proteinExistence type="predicted"/>